<feature type="region of interest" description="Disordered" evidence="8">
    <location>
        <begin position="25"/>
        <end position="74"/>
    </location>
</feature>
<reference evidence="10" key="3">
    <citation type="submission" date="2025-09" db="UniProtKB">
        <authorList>
            <consortium name="Ensembl"/>
        </authorList>
    </citation>
    <scope>IDENTIFICATION</scope>
</reference>
<dbReference type="GO" id="GO:0005634">
    <property type="term" value="C:nucleus"/>
    <property type="evidence" value="ECO:0007669"/>
    <property type="project" value="UniProtKB-SubCell"/>
</dbReference>
<evidence type="ECO:0000256" key="7">
    <source>
        <dbReference type="ARBA" id="ARBA00041234"/>
    </source>
</evidence>
<evidence type="ECO:0000256" key="4">
    <source>
        <dbReference type="ARBA" id="ARBA00023163"/>
    </source>
</evidence>
<dbReference type="CDD" id="cd18943">
    <property type="entry name" value="bHLH_E-protein_E47-like"/>
    <property type="match status" value="1"/>
</dbReference>
<proteinExistence type="predicted"/>
<dbReference type="FunFam" id="4.10.280.10:FF:000001">
    <property type="entry name" value="Putative transcription factor 12"/>
    <property type="match status" value="1"/>
</dbReference>
<feature type="region of interest" description="Disordered" evidence="8">
    <location>
        <begin position="601"/>
        <end position="633"/>
    </location>
</feature>
<keyword evidence="2" id="KW-0805">Transcription regulation</keyword>
<evidence type="ECO:0000256" key="2">
    <source>
        <dbReference type="ARBA" id="ARBA00023015"/>
    </source>
</evidence>
<dbReference type="Pfam" id="PF00010">
    <property type="entry name" value="HLH"/>
    <property type="match status" value="1"/>
</dbReference>
<dbReference type="KEGG" id="csem:103395943"/>
<dbReference type="SUPFAM" id="SSF47459">
    <property type="entry name" value="HLH, helix-loop-helix DNA-binding domain"/>
    <property type="match status" value="1"/>
</dbReference>
<feature type="region of interest" description="Disordered" evidence="8">
    <location>
        <begin position="225"/>
        <end position="286"/>
    </location>
</feature>
<dbReference type="CTD" id="30310"/>
<reference evidence="10 11" key="1">
    <citation type="journal article" date="2014" name="Nat. Genet.">
        <title>Whole-genome sequence of a flatfish provides insights into ZW sex chromosome evolution and adaptation to a benthic lifestyle.</title>
        <authorList>
            <person name="Chen S."/>
            <person name="Zhang G."/>
            <person name="Shao C."/>
            <person name="Huang Q."/>
            <person name="Liu G."/>
            <person name="Zhang P."/>
            <person name="Song W."/>
            <person name="An N."/>
            <person name="Chalopin D."/>
            <person name="Volff J.N."/>
            <person name="Hong Y."/>
            <person name="Li Q."/>
            <person name="Sha Z."/>
            <person name="Zhou H."/>
            <person name="Xie M."/>
            <person name="Yu Q."/>
            <person name="Liu Y."/>
            <person name="Xiang H."/>
            <person name="Wang N."/>
            <person name="Wu K."/>
            <person name="Yang C."/>
            <person name="Zhou Q."/>
            <person name="Liao X."/>
            <person name="Yang L."/>
            <person name="Hu Q."/>
            <person name="Zhang J."/>
            <person name="Meng L."/>
            <person name="Jin L."/>
            <person name="Tian Y."/>
            <person name="Lian J."/>
            <person name="Yang J."/>
            <person name="Miao G."/>
            <person name="Liu S."/>
            <person name="Liang Z."/>
            <person name="Yan F."/>
            <person name="Li Y."/>
            <person name="Sun B."/>
            <person name="Zhang H."/>
            <person name="Zhang J."/>
            <person name="Zhu Y."/>
            <person name="Du M."/>
            <person name="Zhao Y."/>
            <person name="Schartl M."/>
            <person name="Tang Q."/>
            <person name="Wang J."/>
        </authorList>
    </citation>
    <scope>NUCLEOTIDE SEQUENCE</scope>
</reference>
<keyword evidence="3" id="KW-0238">DNA-binding</keyword>
<name>A0A3P8W9B6_CYNSE</name>
<feature type="compositionally biased region" description="Low complexity" evidence="8">
    <location>
        <begin position="266"/>
        <end position="282"/>
    </location>
</feature>
<dbReference type="GO" id="GO:0000785">
    <property type="term" value="C:chromatin"/>
    <property type="evidence" value="ECO:0007669"/>
    <property type="project" value="TreeGrafter"/>
</dbReference>
<dbReference type="GeneTree" id="ENSGT00940000157036"/>
<dbReference type="GO" id="GO:0046983">
    <property type="term" value="F:protein dimerization activity"/>
    <property type="evidence" value="ECO:0007669"/>
    <property type="project" value="InterPro"/>
</dbReference>
<dbReference type="Gene3D" id="4.10.280.10">
    <property type="entry name" value="Helix-loop-helix DNA-binding domain"/>
    <property type="match status" value="1"/>
</dbReference>
<feature type="region of interest" description="Disordered" evidence="8">
    <location>
        <begin position="430"/>
        <end position="503"/>
    </location>
</feature>
<keyword evidence="5" id="KW-0539">Nucleus</keyword>
<feature type="compositionally biased region" description="Polar residues" evidence="8">
    <location>
        <begin position="338"/>
        <end position="358"/>
    </location>
</feature>
<evidence type="ECO:0000256" key="5">
    <source>
        <dbReference type="ARBA" id="ARBA00023242"/>
    </source>
</evidence>
<keyword evidence="11" id="KW-1185">Reference proteome</keyword>
<dbReference type="GeneID" id="103395943"/>
<evidence type="ECO:0000256" key="1">
    <source>
        <dbReference type="ARBA" id="ARBA00004123"/>
    </source>
</evidence>
<dbReference type="InterPro" id="IPR051098">
    <property type="entry name" value="NeuroDiff_E-box_TFs"/>
</dbReference>
<dbReference type="GO" id="GO:0005667">
    <property type="term" value="C:transcription regulator complex"/>
    <property type="evidence" value="ECO:0007669"/>
    <property type="project" value="TreeGrafter"/>
</dbReference>
<feature type="domain" description="BHLH" evidence="9">
    <location>
        <begin position="529"/>
        <end position="582"/>
    </location>
</feature>
<feature type="compositionally biased region" description="Polar residues" evidence="8">
    <location>
        <begin position="49"/>
        <end position="63"/>
    </location>
</feature>
<dbReference type="InterPro" id="IPR011598">
    <property type="entry name" value="bHLH_dom"/>
</dbReference>
<reference evidence="10" key="2">
    <citation type="submission" date="2025-08" db="UniProtKB">
        <authorList>
            <consortium name="Ensembl"/>
        </authorList>
    </citation>
    <scope>IDENTIFICATION</scope>
</reference>
<dbReference type="OrthoDB" id="10034090at2759"/>
<evidence type="ECO:0000256" key="8">
    <source>
        <dbReference type="SAM" id="MobiDB-lite"/>
    </source>
</evidence>
<accession>A0A3P8W9B6</accession>
<evidence type="ECO:0000313" key="11">
    <source>
        <dbReference type="Proteomes" id="UP000265120"/>
    </source>
</evidence>
<evidence type="ECO:0000259" key="9">
    <source>
        <dbReference type="PROSITE" id="PS50888"/>
    </source>
</evidence>
<dbReference type="GO" id="GO:0000978">
    <property type="term" value="F:RNA polymerase II cis-regulatory region sequence-specific DNA binding"/>
    <property type="evidence" value="ECO:0007669"/>
    <property type="project" value="TreeGrafter"/>
</dbReference>
<dbReference type="PROSITE" id="PS50888">
    <property type="entry name" value="BHLH"/>
    <property type="match status" value="1"/>
</dbReference>
<dbReference type="PANTHER" id="PTHR11793">
    <property type="entry name" value="BASIC HELIX-LOOP-HELIX TRANSCRIPTION FACTOR"/>
    <property type="match status" value="1"/>
</dbReference>
<keyword evidence="4" id="KW-0804">Transcription</keyword>
<dbReference type="Ensembl" id="ENSCSET00000022535.1">
    <property type="protein sequence ID" value="ENSCSEP00000022251.1"/>
    <property type="gene ID" value="ENSCSEG00000014183.1"/>
</dbReference>
<feature type="region of interest" description="Disordered" evidence="8">
    <location>
        <begin position="103"/>
        <end position="165"/>
    </location>
</feature>
<sequence length="633" mass="68090">MAAVETDKELSDLLDFTAMFELPVSNGKNRPTTLASSQFGGSGIDERNGSSSWGPGEQNSPSFHQGRGYVEEGLYNKQEGMHSAPMFGSGIVGKAERGPYSSFAQPGFLPSEIPIPSPDPLSPSGMKTNSQFYPSYDGANPRRRPAQDPMESQAKKIRKVPPGLPSSVYASASGEDFNRDNPGYPGSKAGNYPAPFYMQEGMHHPSDPWGSARPMVQPVYSPMMGNSPHLNQHGPYSAINPQDRQKRQPLPLSPQNYPLHGSEVNGSHPAGFHSGSSSFGVSNHTPPISGSDTIMANIGAIHRSSGDEIGEALASIYTSDLSGNNYPPSPSTPSSSPQAVTGSASQWARSAGQATPSPNFDGIQSMASKMEDHLDEALNVLQRHASGQGTGSGLNEIHSRLVSGLALPPGFTNAALGVSSRLTNLVSNHHEDSVGLPSSGGILHRHHSSTSVQQSPQHEGFTGLPGSLSRSTGADIKQEKDEEEENCSVTDKSEDERKDLKPRLQTSCSIVSVTDENLTAEEKEQRERERRLANNARERIRVRDINEAFRELGRMCQVHLQSDKAQTKLVILQQAVQVILGLEQQVRERNLNPKSACLKRREEEKVSGVDPQMQLGGGHPGLGGDGHNPVSHM</sequence>
<feature type="compositionally biased region" description="Basic and acidic residues" evidence="8">
    <location>
        <begin position="491"/>
        <end position="502"/>
    </location>
</feature>
<feature type="compositionally biased region" description="Polar residues" evidence="8">
    <location>
        <begin position="26"/>
        <end position="39"/>
    </location>
</feature>
<dbReference type="GO" id="GO:0000981">
    <property type="term" value="F:DNA-binding transcription factor activity, RNA polymerase II-specific"/>
    <property type="evidence" value="ECO:0007669"/>
    <property type="project" value="TreeGrafter"/>
</dbReference>
<evidence type="ECO:0000256" key="3">
    <source>
        <dbReference type="ARBA" id="ARBA00023125"/>
    </source>
</evidence>
<dbReference type="PANTHER" id="PTHR11793:SF7">
    <property type="entry name" value="TRANSCRIPTION FACTOR E2-ALPHA"/>
    <property type="match status" value="1"/>
</dbReference>
<dbReference type="RefSeq" id="XP_008332023.1">
    <property type="nucleotide sequence ID" value="XM_008333801.2"/>
</dbReference>
<dbReference type="AlphaFoldDB" id="A0A3P8W9B6"/>
<dbReference type="InterPro" id="IPR036638">
    <property type="entry name" value="HLH_DNA-bd_sf"/>
</dbReference>
<dbReference type="SMART" id="SM00353">
    <property type="entry name" value="HLH"/>
    <property type="match status" value="1"/>
</dbReference>
<organism evidence="10 11">
    <name type="scientific">Cynoglossus semilaevis</name>
    <name type="common">Tongue sole</name>
    <dbReference type="NCBI Taxonomy" id="244447"/>
    <lineage>
        <taxon>Eukaryota</taxon>
        <taxon>Metazoa</taxon>
        <taxon>Chordata</taxon>
        <taxon>Craniata</taxon>
        <taxon>Vertebrata</taxon>
        <taxon>Euteleostomi</taxon>
        <taxon>Actinopterygii</taxon>
        <taxon>Neopterygii</taxon>
        <taxon>Teleostei</taxon>
        <taxon>Neoteleostei</taxon>
        <taxon>Acanthomorphata</taxon>
        <taxon>Carangaria</taxon>
        <taxon>Pleuronectiformes</taxon>
        <taxon>Pleuronectoidei</taxon>
        <taxon>Cynoglossidae</taxon>
        <taxon>Cynoglossinae</taxon>
        <taxon>Cynoglossus</taxon>
    </lineage>
</organism>
<feature type="compositionally biased region" description="Gly residues" evidence="8">
    <location>
        <begin position="615"/>
        <end position="626"/>
    </location>
</feature>
<dbReference type="Proteomes" id="UP000265120">
    <property type="component" value="Chromosome 20"/>
</dbReference>
<feature type="region of interest" description="Disordered" evidence="8">
    <location>
        <begin position="324"/>
        <end position="364"/>
    </location>
</feature>
<comment type="subcellular location">
    <subcellularLocation>
        <location evidence="1">Nucleus</location>
    </subcellularLocation>
</comment>
<protein>
    <recommendedName>
        <fullName evidence="6">Transcription factor E2-alpha</fullName>
    </recommendedName>
    <alternativeName>
        <fullName evidence="7">Transcription factor 3</fullName>
    </alternativeName>
</protein>
<evidence type="ECO:0000256" key="6">
    <source>
        <dbReference type="ARBA" id="ARBA00041064"/>
    </source>
</evidence>
<evidence type="ECO:0000313" key="10">
    <source>
        <dbReference type="Ensembl" id="ENSCSEP00000022251.1"/>
    </source>
</evidence>